<protein>
    <submittedName>
        <fullName evidence="2">Uncharacterized protein</fullName>
    </submittedName>
</protein>
<gene>
    <name evidence="2" type="ORF">Krac_11638</name>
</gene>
<keyword evidence="1" id="KW-0812">Transmembrane</keyword>
<feature type="transmembrane region" description="Helical" evidence="1">
    <location>
        <begin position="98"/>
        <end position="120"/>
    </location>
</feature>
<dbReference type="RefSeq" id="WP_007907070.1">
    <property type="nucleotide sequence ID" value="NZ_ADVG01000001.1"/>
</dbReference>
<keyword evidence="3" id="KW-1185">Reference proteome</keyword>
<evidence type="ECO:0000256" key="1">
    <source>
        <dbReference type="SAM" id="Phobius"/>
    </source>
</evidence>
<accession>D6TCZ0</accession>
<dbReference type="InParanoid" id="D6TCZ0"/>
<comment type="caution">
    <text evidence="2">The sequence shown here is derived from an EMBL/GenBank/DDBJ whole genome shotgun (WGS) entry which is preliminary data.</text>
</comment>
<dbReference type="eggNOG" id="ENOG5030TPV">
    <property type="taxonomic scope" value="Bacteria"/>
</dbReference>
<proteinExistence type="predicted"/>
<dbReference type="Proteomes" id="UP000004508">
    <property type="component" value="Unassembled WGS sequence"/>
</dbReference>
<sequence length="205" mass="22284">MLKHRALSPTSMIKEQDLAAISPGVRLLRCAADMVPAQFGDLLKSRALPENWRERIRRDMMAKAFAHTPTPETVERESEPEHRFSLISGSVLDRADGIIYAVVGACFLIGAICALCYSFWDFATNITAAIEAGRGDPALLAKAIIQFVSDLLLVLIIMEVLGPLPIISNPTRPRCAHFSLSASSLLPEAFSPSVPGSPSKALPFR</sequence>
<dbReference type="AlphaFoldDB" id="D6TCZ0"/>
<dbReference type="OrthoDB" id="162960at2"/>
<evidence type="ECO:0000313" key="3">
    <source>
        <dbReference type="Proteomes" id="UP000004508"/>
    </source>
</evidence>
<reference evidence="2 3" key="1">
    <citation type="journal article" date="2011" name="Stand. Genomic Sci.">
        <title>Non-contiguous finished genome sequence and contextual data of the filamentous soil bacterium Ktedonobacter racemifer type strain (SOSP1-21).</title>
        <authorList>
            <person name="Chang Y.J."/>
            <person name="Land M."/>
            <person name="Hauser L."/>
            <person name="Chertkov O."/>
            <person name="Del Rio T.G."/>
            <person name="Nolan M."/>
            <person name="Copeland A."/>
            <person name="Tice H."/>
            <person name="Cheng J.F."/>
            <person name="Lucas S."/>
            <person name="Han C."/>
            <person name="Goodwin L."/>
            <person name="Pitluck S."/>
            <person name="Ivanova N."/>
            <person name="Ovchinikova G."/>
            <person name="Pati A."/>
            <person name="Chen A."/>
            <person name="Palaniappan K."/>
            <person name="Mavromatis K."/>
            <person name="Liolios K."/>
            <person name="Brettin T."/>
            <person name="Fiebig A."/>
            <person name="Rohde M."/>
            <person name="Abt B."/>
            <person name="Goker M."/>
            <person name="Detter J.C."/>
            <person name="Woyke T."/>
            <person name="Bristow J."/>
            <person name="Eisen J.A."/>
            <person name="Markowitz V."/>
            <person name="Hugenholtz P."/>
            <person name="Kyrpides N.C."/>
            <person name="Klenk H.P."/>
            <person name="Lapidus A."/>
        </authorList>
    </citation>
    <scope>NUCLEOTIDE SEQUENCE [LARGE SCALE GENOMIC DNA]</scope>
    <source>
        <strain evidence="3">DSM 44963</strain>
    </source>
</reference>
<organism evidence="2 3">
    <name type="scientific">Ktedonobacter racemifer DSM 44963</name>
    <dbReference type="NCBI Taxonomy" id="485913"/>
    <lineage>
        <taxon>Bacteria</taxon>
        <taxon>Bacillati</taxon>
        <taxon>Chloroflexota</taxon>
        <taxon>Ktedonobacteria</taxon>
        <taxon>Ktedonobacterales</taxon>
        <taxon>Ktedonobacteraceae</taxon>
        <taxon>Ktedonobacter</taxon>
    </lineage>
</organism>
<name>D6TCZ0_KTERA</name>
<evidence type="ECO:0000313" key="2">
    <source>
        <dbReference type="EMBL" id="EFH90041.1"/>
    </source>
</evidence>
<keyword evidence="1" id="KW-0472">Membrane</keyword>
<keyword evidence="1" id="KW-1133">Transmembrane helix</keyword>
<dbReference type="EMBL" id="ADVG01000001">
    <property type="protein sequence ID" value="EFH90041.1"/>
    <property type="molecule type" value="Genomic_DNA"/>
</dbReference>